<evidence type="ECO:0000259" key="2">
    <source>
        <dbReference type="Pfam" id="PF04773"/>
    </source>
</evidence>
<gene>
    <name evidence="3" type="ORF">SAMN05421686_10320</name>
</gene>
<evidence type="ECO:0000256" key="1">
    <source>
        <dbReference type="SAM" id="MobiDB-lite"/>
    </source>
</evidence>
<accession>A0A1N7KPD7</accession>
<evidence type="ECO:0000313" key="3">
    <source>
        <dbReference type="EMBL" id="SIS63438.1"/>
    </source>
</evidence>
<proteinExistence type="predicted"/>
<dbReference type="Pfam" id="PF04773">
    <property type="entry name" value="FecR"/>
    <property type="match status" value="1"/>
</dbReference>
<name>A0A1N7KPD7_9GAMM</name>
<reference evidence="4" key="1">
    <citation type="submission" date="2017-01" db="EMBL/GenBank/DDBJ databases">
        <authorList>
            <person name="Varghese N."/>
            <person name="Submissions S."/>
        </authorList>
    </citation>
    <scope>NUCLEOTIDE SEQUENCE [LARGE SCALE GENOMIC DNA]</scope>
    <source>
        <strain evidence="4">DSM 24913</strain>
    </source>
</reference>
<protein>
    <recommendedName>
        <fullName evidence="2">FecR protein domain-containing protein</fullName>
    </recommendedName>
</protein>
<dbReference type="InterPro" id="IPR006860">
    <property type="entry name" value="FecR"/>
</dbReference>
<feature type="compositionally biased region" description="Low complexity" evidence="1">
    <location>
        <begin position="372"/>
        <end position="394"/>
    </location>
</feature>
<dbReference type="STRING" id="484498.SAMN05421686_10320"/>
<feature type="compositionally biased region" description="Polar residues" evidence="1">
    <location>
        <begin position="236"/>
        <end position="259"/>
    </location>
</feature>
<feature type="domain" description="FecR protein" evidence="2">
    <location>
        <begin position="69"/>
        <end position="152"/>
    </location>
</feature>
<feature type="compositionally biased region" description="Acidic residues" evidence="1">
    <location>
        <begin position="339"/>
        <end position="350"/>
    </location>
</feature>
<evidence type="ECO:0000313" key="4">
    <source>
        <dbReference type="Proteomes" id="UP000185639"/>
    </source>
</evidence>
<feature type="compositionally biased region" description="Low complexity" evidence="1">
    <location>
        <begin position="319"/>
        <end position="328"/>
    </location>
</feature>
<feature type="region of interest" description="Disordered" evidence="1">
    <location>
        <begin position="310"/>
        <end position="404"/>
    </location>
</feature>
<dbReference type="EMBL" id="FTOH01000003">
    <property type="protein sequence ID" value="SIS63438.1"/>
    <property type="molecule type" value="Genomic_DNA"/>
</dbReference>
<sequence length="404" mass="43352">MKTDIAMTRHFQSGKRLKTTLLTLSALAVAVHTHAQEAGVLAGLKGSVTVYRDDQLLTAYSGDDIFSGDRIESDNGQLFQLLLRDESTFTFGEGSVITLDHYEFDDDLKTGQLQITQEAGQLKFATGRIADGSLNAFRILQPATEVAVLGTMGVTAILSPEQASVHFPDINLPPETGPLSYSSLMGPGPYSSIPTGTFVVTAGSQRITVDQPEGSVIAGDGLAPVFFFAPPLTFEQPQASNESDTEQNNGTLSNINGVNTDDPADARAQENANRRSSDESRQQSRRESQQYINDFQVQRIIERMETRFGLPDEFDPTFTPEQPTEAPSQPEPPVPQEPEPQEPEPEEPATEPEPPITEPQEPGTGSGLPTNPGGDPLDPIGPGTGLDPLDPGPGMICPGDPECP</sequence>
<feature type="compositionally biased region" description="Pro residues" evidence="1">
    <location>
        <begin position="329"/>
        <end position="338"/>
    </location>
</feature>
<feature type="region of interest" description="Disordered" evidence="1">
    <location>
        <begin position="236"/>
        <end position="294"/>
    </location>
</feature>
<keyword evidence="4" id="KW-1185">Reference proteome</keyword>
<dbReference type="Proteomes" id="UP000185639">
    <property type="component" value="Unassembled WGS sequence"/>
</dbReference>
<dbReference type="AlphaFoldDB" id="A0A1N7KPD7"/>
<feature type="compositionally biased region" description="Basic and acidic residues" evidence="1">
    <location>
        <begin position="264"/>
        <end position="288"/>
    </location>
</feature>
<organism evidence="3 4">
    <name type="scientific">Thalassolituus maritimus</name>
    <dbReference type="NCBI Taxonomy" id="484498"/>
    <lineage>
        <taxon>Bacteria</taxon>
        <taxon>Pseudomonadati</taxon>
        <taxon>Pseudomonadota</taxon>
        <taxon>Gammaproteobacteria</taxon>
        <taxon>Oceanospirillales</taxon>
        <taxon>Oceanospirillaceae</taxon>
        <taxon>Thalassolituus</taxon>
    </lineage>
</organism>